<comment type="caution">
    <text evidence="9">The sequence shown here is derived from an EMBL/GenBank/DDBJ whole genome shotgun (WGS) entry which is preliminary data.</text>
</comment>
<proteinExistence type="inferred from homology"/>
<name>A0ABP8YDZ6_9ACTN</name>
<comment type="similarity">
    <text evidence="7">Belongs to the binding-protein-dependent transport system permease family.</text>
</comment>
<protein>
    <submittedName>
        <fullName evidence="9">ABC transporter permease</fullName>
    </submittedName>
</protein>
<feature type="transmembrane region" description="Helical" evidence="7">
    <location>
        <begin position="297"/>
        <end position="323"/>
    </location>
</feature>
<dbReference type="Proteomes" id="UP001499882">
    <property type="component" value="Unassembled WGS sequence"/>
</dbReference>
<evidence type="ECO:0000256" key="2">
    <source>
        <dbReference type="ARBA" id="ARBA00022448"/>
    </source>
</evidence>
<evidence type="ECO:0000256" key="5">
    <source>
        <dbReference type="ARBA" id="ARBA00022989"/>
    </source>
</evidence>
<evidence type="ECO:0000256" key="4">
    <source>
        <dbReference type="ARBA" id="ARBA00022692"/>
    </source>
</evidence>
<feature type="transmembrane region" description="Helical" evidence="7">
    <location>
        <begin position="256"/>
        <end position="277"/>
    </location>
</feature>
<feature type="domain" description="ABC transmembrane type-1" evidence="8">
    <location>
        <begin position="114"/>
        <end position="316"/>
    </location>
</feature>
<reference evidence="10" key="1">
    <citation type="journal article" date="2019" name="Int. J. Syst. Evol. Microbiol.">
        <title>The Global Catalogue of Microorganisms (GCM) 10K type strain sequencing project: providing services to taxonomists for standard genome sequencing and annotation.</title>
        <authorList>
            <consortium name="The Broad Institute Genomics Platform"/>
            <consortium name="The Broad Institute Genome Sequencing Center for Infectious Disease"/>
            <person name="Wu L."/>
            <person name="Ma J."/>
        </authorList>
    </citation>
    <scope>NUCLEOTIDE SEQUENCE [LARGE SCALE GENOMIC DNA]</scope>
    <source>
        <strain evidence="10">JCM 18532</strain>
    </source>
</reference>
<evidence type="ECO:0000256" key="7">
    <source>
        <dbReference type="RuleBase" id="RU363032"/>
    </source>
</evidence>
<evidence type="ECO:0000259" key="8">
    <source>
        <dbReference type="PROSITE" id="PS50928"/>
    </source>
</evidence>
<feature type="transmembrane region" description="Helical" evidence="7">
    <location>
        <begin position="150"/>
        <end position="174"/>
    </location>
</feature>
<evidence type="ECO:0000313" key="9">
    <source>
        <dbReference type="EMBL" id="GAA4727514.1"/>
    </source>
</evidence>
<keyword evidence="6 7" id="KW-0472">Membrane</keyword>
<gene>
    <name evidence="9" type="ORF">GCM10023350_08120</name>
</gene>
<evidence type="ECO:0000256" key="1">
    <source>
        <dbReference type="ARBA" id="ARBA00004651"/>
    </source>
</evidence>
<feature type="transmembrane region" description="Helical" evidence="7">
    <location>
        <begin position="110"/>
        <end position="138"/>
    </location>
</feature>
<evidence type="ECO:0000256" key="3">
    <source>
        <dbReference type="ARBA" id="ARBA00022475"/>
    </source>
</evidence>
<dbReference type="EMBL" id="BAABKN010000005">
    <property type="protein sequence ID" value="GAA4727514.1"/>
    <property type="molecule type" value="Genomic_DNA"/>
</dbReference>
<keyword evidence="3" id="KW-1003">Cell membrane</keyword>
<keyword evidence="5 7" id="KW-1133">Transmembrane helix</keyword>
<dbReference type="PANTHER" id="PTHR43163">
    <property type="entry name" value="DIPEPTIDE TRANSPORT SYSTEM PERMEASE PROTEIN DPPB-RELATED"/>
    <property type="match status" value="1"/>
</dbReference>
<dbReference type="PANTHER" id="PTHR43163:SF6">
    <property type="entry name" value="DIPEPTIDE TRANSPORT SYSTEM PERMEASE PROTEIN DPPB-RELATED"/>
    <property type="match status" value="1"/>
</dbReference>
<dbReference type="SUPFAM" id="SSF161098">
    <property type="entry name" value="MetI-like"/>
    <property type="match status" value="1"/>
</dbReference>
<dbReference type="Gene3D" id="1.10.3720.10">
    <property type="entry name" value="MetI-like"/>
    <property type="match status" value="1"/>
</dbReference>
<dbReference type="CDD" id="cd06261">
    <property type="entry name" value="TM_PBP2"/>
    <property type="match status" value="1"/>
</dbReference>
<dbReference type="Pfam" id="PF19300">
    <property type="entry name" value="BPD_transp_1_N"/>
    <property type="match status" value="1"/>
</dbReference>
<dbReference type="InterPro" id="IPR045621">
    <property type="entry name" value="BPD_transp_1_N"/>
</dbReference>
<dbReference type="InterPro" id="IPR035906">
    <property type="entry name" value="MetI-like_sf"/>
</dbReference>
<organism evidence="9 10">
    <name type="scientific">Nocardioides endophyticus</name>
    <dbReference type="NCBI Taxonomy" id="1353775"/>
    <lineage>
        <taxon>Bacteria</taxon>
        <taxon>Bacillati</taxon>
        <taxon>Actinomycetota</taxon>
        <taxon>Actinomycetes</taxon>
        <taxon>Propionibacteriales</taxon>
        <taxon>Nocardioidaceae</taxon>
        <taxon>Nocardioides</taxon>
    </lineage>
</organism>
<dbReference type="Pfam" id="PF00528">
    <property type="entry name" value="BPD_transp_1"/>
    <property type="match status" value="1"/>
</dbReference>
<keyword evidence="4 7" id="KW-0812">Transmembrane</keyword>
<accession>A0ABP8YDZ6</accession>
<dbReference type="RefSeq" id="WP_345525307.1">
    <property type="nucleotide sequence ID" value="NZ_BAABKN010000005.1"/>
</dbReference>
<comment type="subcellular location">
    <subcellularLocation>
        <location evidence="1 7">Cell membrane</location>
        <topology evidence="1 7">Multi-pass membrane protein</topology>
    </subcellularLocation>
</comment>
<evidence type="ECO:0000313" key="10">
    <source>
        <dbReference type="Proteomes" id="UP001499882"/>
    </source>
</evidence>
<feature type="transmembrane region" description="Helical" evidence="7">
    <location>
        <begin position="194"/>
        <end position="212"/>
    </location>
</feature>
<keyword evidence="10" id="KW-1185">Reference proteome</keyword>
<feature type="transmembrane region" description="Helical" evidence="7">
    <location>
        <begin position="28"/>
        <end position="49"/>
    </location>
</feature>
<sequence length="335" mass="35794">MSLDITTTETTDKPWLISPLARMILQRLVAAVVVLFVVTILIFAFIHAAPGGPEQAIGGREATPELLESIREENHLNDPLWQQYTTFVTNLLHGDLGTSYTRREPVSTSIATAAGVTLPLLLATWVLSTVIGGALGLYTARRQGSRADRAVIGFTVVGASSPVFATGVLLSYVFGVKLGWLPTLGSGDGGMDTVKHLILPVLTTTIVLMASTTRFARVRFGQVLEEDQVTFARSRGLSSRYIVKTVVLKNSGVQMITLAGAVLVAMTGGLVVVEQVYGLQGIGTLLITGITMRDIPIVQGVTLVIALMVVVINLVVDVLCFVIDPRLRKGLEATS</sequence>
<dbReference type="PROSITE" id="PS50928">
    <property type="entry name" value="ABC_TM1"/>
    <property type="match status" value="1"/>
</dbReference>
<keyword evidence="2 7" id="KW-0813">Transport</keyword>
<dbReference type="InterPro" id="IPR000515">
    <property type="entry name" value="MetI-like"/>
</dbReference>
<evidence type="ECO:0000256" key="6">
    <source>
        <dbReference type="ARBA" id="ARBA00023136"/>
    </source>
</evidence>